<feature type="coiled-coil region" evidence="1">
    <location>
        <begin position="350"/>
        <end position="405"/>
    </location>
</feature>
<feature type="coiled-coil region" evidence="1">
    <location>
        <begin position="6"/>
        <end position="61"/>
    </location>
</feature>
<comment type="caution">
    <text evidence="3">The sequence shown here is derived from an EMBL/GenBank/DDBJ whole genome shotgun (WGS) entry which is preliminary data.</text>
</comment>
<proteinExistence type="predicted"/>
<dbReference type="AlphaFoldDB" id="A0A4Y2EMQ8"/>
<protein>
    <submittedName>
        <fullName evidence="3">Uncharacterized protein</fullName>
    </submittedName>
</protein>
<feature type="coiled-coil region" evidence="1">
    <location>
        <begin position="275"/>
        <end position="316"/>
    </location>
</feature>
<keyword evidence="1" id="KW-0175">Coiled coil</keyword>
<evidence type="ECO:0000313" key="4">
    <source>
        <dbReference type="Proteomes" id="UP000499080"/>
    </source>
</evidence>
<organism evidence="3 4">
    <name type="scientific">Araneus ventricosus</name>
    <name type="common">Orbweaver spider</name>
    <name type="synonym">Epeira ventricosa</name>
    <dbReference type="NCBI Taxonomy" id="182803"/>
    <lineage>
        <taxon>Eukaryota</taxon>
        <taxon>Metazoa</taxon>
        <taxon>Ecdysozoa</taxon>
        <taxon>Arthropoda</taxon>
        <taxon>Chelicerata</taxon>
        <taxon>Arachnida</taxon>
        <taxon>Araneae</taxon>
        <taxon>Araneomorphae</taxon>
        <taxon>Entelegynae</taxon>
        <taxon>Araneoidea</taxon>
        <taxon>Araneidae</taxon>
        <taxon>Araneus</taxon>
    </lineage>
</organism>
<accession>A0A4Y2EMQ8</accession>
<feature type="compositionally biased region" description="Low complexity" evidence="2">
    <location>
        <begin position="576"/>
        <end position="585"/>
    </location>
</feature>
<feature type="region of interest" description="Disordered" evidence="2">
    <location>
        <begin position="571"/>
        <end position="613"/>
    </location>
</feature>
<evidence type="ECO:0000313" key="3">
    <source>
        <dbReference type="EMBL" id="GBM30542.1"/>
    </source>
</evidence>
<dbReference type="Proteomes" id="UP000499080">
    <property type="component" value="Unassembled WGS sequence"/>
</dbReference>
<sequence length="613" mass="71681">MWASEKKSLQNEVEIQRKTSESLKAEMKQLQQQIKNMNSMLSKKNEEIKQLEANFKVVEEMNVDKELGRGDQSVILDEIEKSRLHIFELEEELTNKERVIEELKKENETKSVELEQLEKEILATGKDSFLSVNIDVEKCPSDAKQNKKVKNGCESKNHRNLEKLVNELCIKENEMGLKLKFLEFSLSEKTNLLSMIQNDNFILKTALYREKELCNAFSEKCNTLKAEANKNMKTLKELENSMNRYVYVIGKLETKNCKLEKELATIEHCKYPEKIKSLENNFAIVRKELEEKENCLKETNEEVSKIRAEIEEFSKHLIDTLKIIESIHTSFDTFIETKSKFCDGKQSSHKENLQLLILNLKEKIKDLAERYKEITMEKYKLYDEIESLKNQRHEVKEKESKWTETEHIYFDVEQNKNERTETFLGDHMSNLNVTVFETELEIEETDQGLEKPNEETGFQTYESYVSFIKPERISSGLEIDTFNSASENKSPKTDLNISSVTLDEERKSSLRTVSLDTPIEKNLEDFEIREAHSLQKTNKRATSIPDVVTSQDLVKYRNQLRMKQKKLDTMKKELESSSSSFSTNSAIYQKDSRKRIMNGMSVKKLQFGKNERK</sequence>
<evidence type="ECO:0000256" key="1">
    <source>
        <dbReference type="SAM" id="Coils"/>
    </source>
</evidence>
<dbReference type="EMBL" id="BGPR01093327">
    <property type="protein sequence ID" value="GBM30542.1"/>
    <property type="molecule type" value="Genomic_DNA"/>
</dbReference>
<name>A0A4Y2EMQ8_ARAVE</name>
<feature type="coiled-coil region" evidence="1">
    <location>
        <begin position="86"/>
        <end position="120"/>
    </location>
</feature>
<gene>
    <name evidence="3" type="ORF">AVEN_18372_1</name>
</gene>
<evidence type="ECO:0000256" key="2">
    <source>
        <dbReference type="SAM" id="MobiDB-lite"/>
    </source>
</evidence>
<dbReference type="OrthoDB" id="264785at2759"/>
<reference evidence="3 4" key="1">
    <citation type="journal article" date="2019" name="Sci. Rep.">
        <title>Orb-weaving spider Araneus ventricosus genome elucidates the spidroin gene catalogue.</title>
        <authorList>
            <person name="Kono N."/>
            <person name="Nakamura H."/>
            <person name="Ohtoshi R."/>
            <person name="Moran D.A.P."/>
            <person name="Shinohara A."/>
            <person name="Yoshida Y."/>
            <person name="Fujiwara M."/>
            <person name="Mori M."/>
            <person name="Tomita M."/>
            <person name="Arakawa K."/>
        </authorList>
    </citation>
    <scope>NUCLEOTIDE SEQUENCE [LARGE SCALE GENOMIC DNA]</scope>
</reference>
<keyword evidence="4" id="KW-1185">Reference proteome</keyword>